<sequence>MQKSFIFSSRDIWKHFGRYGEQFNVTFAYAVQIRHSARPMSSSAQIPYESFPTSSGDTAPTAHESSPTPSAEAASIPHVLSNSSADTAPTPHESISTPSADAESIPHESCPIKKPNQQMQA</sequence>
<proteinExistence type="predicted"/>
<comment type="caution">
    <text evidence="2">The sequence shown here is derived from an EMBL/GenBank/DDBJ whole genome shotgun (WGS) entry which is preliminary data.</text>
</comment>
<dbReference type="EMBL" id="BLXT01006113">
    <property type="protein sequence ID" value="GFO29044.1"/>
    <property type="molecule type" value="Genomic_DNA"/>
</dbReference>
<evidence type="ECO:0000313" key="2">
    <source>
        <dbReference type="EMBL" id="GFO29044.1"/>
    </source>
</evidence>
<dbReference type="AlphaFoldDB" id="A0AAV4C900"/>
<feature type="compositionally biased region" description="Polar residues" evidence="1">
    <location>
        <begin position="39"/>
        <end position="58"/>
    </location>
</feature>
<organism evidence="2 3">
    <name type="scientific">Plakobranchus ocellatus</name>
    <dbReference type="NCBI Taxonomy" id="259542"/>
    <lineage>
        <taxon>Eukaryota</taxon>
        <taxon>Metazoa</taxon>
        <taxon>Spiralia</taxon>
        <taxon>Lophotrochozoa</taxon>
        <taxon>Mollusca</taxon>
        <taxon>Gastropoda</taxon>
        <taxon>Heterobranchia</taxon>
        <taxon>Euthyneura</taxon>
        <taxon>Panpulmonata</taxon>
        <taxon>Sacoglossa</taxon>
        <taxon>Placobranchoidea</taxon>
        <taxon>Plakobranchidae</taxon>
        <taxon>Plakobranchus</taxon>
    </lineage>
</organism>
<feature type="compositionally biased region" description="Low complexity" evidence="1">
    <location>
        <begin position="62"/>
        <end position="75"/>
    </location>
</feature>
<evidence type="ECO:0000256" key="1">
    <source>
        <dbReference type="SAM" id="MobiDB-lite"/>
    </source>
</evidence>
<feature type="region of interest" description="Disordered" evidence="1">
    <location>
        <begin position="39"/>
        <end position="121"/>
    </location>
</feature>
<keyword evidence="3" id="KW-1185">Reference proteome</keyword>
<evidence type="ECO:0000313" key="3">
    <source>
        <dbReference type="Proteomes" id="UP000735302"/>
    </source>
</evidence>
<reference evidence="2 3" key="1">
    <citation type="journal article" date="2021" name="Elife">
        <title>Chloroplast acquisition without the gene transfer in kleptoplastic sea slugs, Plakobranchus ocellatus.</title>
        <authorList>
            <person name="Maeda T."/>
            <person name="Takahashi S."/>
            <person name="Yoshida T."/>
            <person name="Shimamura S."/>
            <person name="Takaki Y."/>
            <person name="Nagai Y."/>
            <person name="Toyoda A."/>
            <person name="Suzuki Y."/>
            <person name="Arimoto A."/>
            <person name="Ishii H."/>
            <person name="Satoh N."/>
            <person name="Nishiyama T."/>
            <person name="Hasebe M."/>
            <person name="Maruyama T."/>
            <person name="Minagawa J."/>
            <person name="Obokata J."/>
            <person name="Shigenobu S."/>
        </authorList>
    </citation>
    <scope>NUCLEOTIDE SEQUENCE [LARGE SCALE GENOMIC DNA]</scope>
</reference>
<gene>
    <name evidence="2" type="ORF">PoB_005554900</name>
</gene>
<dbReference type="Proteomes" id="UP000735302">
    <property type="component" value="Unassembled WGS sequence"/>
</dbReference>
<protein>
    <submittedName>
        <fullName evidence="2">Uncharacterized protein</fullName>
    </submittedName>
</protein>
<name>A0AAV4C900_9GAST</name>
<accession>A0AAV4C900</accession>
<feature type="compositionally biased region" description="Polar residues" evidence="1">
    <location>
        <begin position="80"/>
        <end position="99"/>
    </location>
</feature>